<dbReference type="Pfam" id="PF02518">
    <property type="entry name" value="HATPase_c"/>
    <property type="match status" value="1"/>
</dbReference>
<protein>
    <recommendedName>
        <fullName evidence="2">histidine kinase</fullName>
        <ecNumber evidence="2">2.7.13.3</ecNumber>
    </recommendedName>
</protein>
<dbReference type="InterPro" id="IPR036097">
    <property type="entry name" value="HisK_dim/P_sf"/>
</dbReference>
<dbReference type="PANTHER" id="PTHR43304:SF1">
    <property type="entry name" value="PAC DOMAIN-CONTAINING PROTEIN"/>
    <property type="match status" value="1"/>
</dbReference>
<evidence type="ECO:0000256" key="2">
    <source>
        <dbReference type="ARBA" id="ARBA00012438"/>
    </source>
</evidence>
<keyword evidence="3" id="KW-0597">Phosphoprotein</keyword>
<dbReference type="Gene3D" id="3.30.450.20">
    <property type="entry name" value="PAS domain"/>
    <property type="match status" value="4"/>
</dbReference>
<comment type="catalytic activity">
    <reaction evidence="1">
        <text>ATP + protein L-histidine = ADP + protein N-phospho-L-histidine.</text>
        <dbReference type="EC" id="2.7.13.3"/>
    </reaction>
</comment>
<dbReference type="InterPro" id="IPR005467">
    <property type="entry name" value="His_kinase_dom"/>
</dbReference>
<feature type="domain" description="PAC" evidence="10">
    <location>
        <begin position="828"/>
        <end position="880"/>
    </location>
</feature>
<dbReference type="Pfam" id="PF00512">
    <property type="entry name" value="HisKA"/>
    <property type="match status" value="1"/>
</dbReference>
<feature type="domain" description="PAS" evidence="9">
    <location>
        <begin position="881"/>
        <end position="926"/>
    </location>
</feature>
<comment type="caution">
    <text evidence="11">The sequence shown here is derived from an EMBL/GenBank/DDBJ whole genome shotgun (WGS) entry which is preliminary data.</text>
</comment>
<dbReference type="InterPro" id="IPR000700">
    <property type="entry name" value="PAS-assoc_C"/>
</dbReference>
<feature type="transmembrane region" description="Helical" evidence="7">
    <location>
        <begin position="202"/>
        <end position="220"/>
    </location>
</feature>
<gene>
    <name evidence="11" type="ORF">CLH61_09410</name>
</gene>
<dbReference type="Gene3D" id="1.10.287.130">
    <property type="match status" value="1"/>
</dbReference>
<feature type="compositionally biased region" description="Low complexity" evidence="6">
    <location>
        <begin position="408"/>
        <end position="427"/>
    </location>
</feature>
<dbReference type="InterPro" id="IPR004358">
    <property type="entry name" value="Sig_transdc_His_kin-like_C"/>
</dbReference>
<evidence type="ECO:0000256" key="6">
    <source>
        <dbReference type="SAM" id="MobiDB-lite"/>
    </source>
</evidence>
<dbReference type="CDD" id="cd00082">
    <property type="entry name" value="HisKA"/>
    <property type="match status" value="1"/>
</dbReference>
<dbReference type="InterPro" id="IPR036890">
    <property type="entry name" value="HATPase_C_sf"/>
</dbReference>
<dbReference type="SMART" id="SM00086">
    <property type="entry name" value="PAC"/>
    <property type="match status" value="3"/>
</dbReference>
<dbReference type="GO" id="GO:0000155">
    <property type="term" value="F:phosphorelay sensor kinase activity"/>
    <property type="evidence" value="ECO:0007669"/>
    <property type="project" value="InterPro"/>
</dbReference>
<dbReference type="SMART" id="SM00091">
    <property type="entry name" value="PAS"/>
    <property type="match status" value="3"/>
</dbReference>
<dbReference type="InterPro" id="IPR003594">
    <property type="entry name" value="HATPase_dom"/>
</dbReference>
<dbReference type="Gene3D" id="2.10.70.100">
    <property type="match status" value="1"/>
</dbReference>
<evidence type="ECO:0000256" key="3">
    <source>
        <dbReference type="ARBA" id="ARBA00022553"/>
    </source>
</evidence>
<dbReference type="Pfam" id="PF08447">
    <property type="entry name" value="PAS_3"/>
    <property type="match status" value="1"/>
</dbReference>
<dbReference type="InterPro" id="IPR013656">
    <property type="entry name" value="PAS_4"/>
</dbReference>
<feature type="transmembrane region" description="Helical" evidence="7">
    <location>
        <begin position="170"/>
        <end position="190"/>
    </location>
</feature>
<dbReference type="CDD" id="cd18773">
    <property type="entry name" value="PDC1_HK_sensor"/>
    <property type="match status" value="1"/>
</dbReference>
<evidence type="ECO:0000256" key="7">
    <source>
        <dbReference type="SAM" id="Phobius"/>
    </source>
</evidence>
<feature type="transmembrane region" description="Helical" evidence="7">
    <location>
        <begin position="133"/>
        <end position="155"/>
    </location>
</feature>
<organism evidence="11 12">
    <name type="scientific">Marinobacter profundi</name>
    <dbReference type="NCBI Taxonomy" id="2666256"/>
    <lineage>
        <taxon>Bacteria</taxon>
        <taxon>Pseudomonadati</taxon>
        <taxon>Pseudomonadota</taxon>
        <taxon>Gammaproteobacteria</taxon>
        <taxon>Pseudomonadales</taxon>
        <taxon>Marinobacteraceae</taxon>
        <taxon>Marinobacter</taxon>
    </lineage>
</organism>
<dbReference type="Gene3D" id="3.30.565.10">
    <property type="entry name" value="Histidine kinase-like ATPase, C-terminal domain"/>
    <property type="match status" value="1"/>
</dbReference>
<feature type="transmembrane region" description="Helical" evidence="7">
    <location>
        <begin position="105"/>
        <end position="126"/>
    </location>
</feature>
<dbReference type="InterPro" id="IPR000014">
    <property type="entry name" value="PAS"/>
</dbReference>
<keyword evidence="5" id="KW-0418">Kinase</keyword>
<dbReference type="Pfam" id="PF00989">
    <property type="entry name" value="PAS"/>
    <property type="match status" value="1"/>
</dbReference>
<dbReference type="Proteomes" id="UP000231409">
    <property type="component" value="Unassembled WGS sequence"/>
</dbReference>
<dbReference type="InterPro" id="IPR052162">
    <property type="entry name" value="Sensor_kinase/Photoreceptor"/>
</dbReference>
<dbReference type="Pfam" id="PF08448">
    <property type="entry name" value="PAS_4"/>
    <property type="match status" value="2"/>
</dbReference>
<dbReference type="InterPro" id="IPR013767">
    <property type="entry name" value="PAS_fold"/>
</dbReference>
<evidence type="ECO:0000259" key="8">
    <source>
        <dbReference type="PROSITE" id="PS50109"/>
    </source>
</evidence>
<dbReference type="PROSITE" id="PS50109">
    <property type="entry name" value="HIS_KIN"/>
    <property type="match status" value="1"/>
</dbReference>
<proteinExistence type="predicted"/>
<feature type="transmembrane region" description="Helical" evidence="7">
    <location>
        <begin position="73"/>
        <end position="93"/>
    </location>
</feature>
<reference evidence="11 12" key="1">
    <citation type="submission" date="2017-09" db="EMBL/GenBank/DDBJ databases">
        <title>The draft genome sequences of Marinobacter sp. PWS21.</title>
        <authorList>
            <person name="Cao J."/>
        </authorList>
    </citation>
    <scope>NUCLEOTIDE SEQUENCE [LARGE SCALE GENOMIC DNA]</scope>
    <source>
        <strain evidence="11 12">PWS21</strain>
    </source>
</reference>
<evidence type="ECO:0000259" key="9">
    <source>
        <dbReference type="PROSITE" id="PS50112"/>
    </source>
</evidence>
<dbReference type="InterPro" id="IPR001610">
    <property type="entry name" value="PAC"/>
</dbReference>
<dbReference type="EC" id="2.7.13.3" evidence="2"/>
<dbReference type="InterPro" id="IPR013655">
    <property type="entry name" value="PAS_fold_3"/>
</dbReference>
<evidence type="ECO:0000256" key="5">
    <source>
        <dbReference type="ARBA" id="ARBA00022777"/>
    </source>
</evidence>
<dbReference type="PRINTS" id="PR00344">
    <property type="entry name" value="BCTRLSENSOR"/>
</dbReference>
<dbReference type="InterPro" id="IPR003661">
    <property type="entry name" value="HisK_dim/P_dom"/>
</dbReference>
<dbReference type="FunFam" id="3.30.565.10:FF:000006">
    <property type="entry name" value="Sensor histidine kinase WalK"/>
    <property type="match status" value="1"/>
</dbReference>
<dbReference type="SUPFAM" id="SSF55785">
    <property type="entry name" value="PYP-like sensor domain (PAS domain)"/>
    <property type="match status" value="4"/>
</dbReference>
<dbReference type="SUPFAM" id="SSF55874">
    <property type="entry name" value="ATPase domain of HSP90 chaperone/DNA topoisomerase II/histidine kinase"/>
    <property type="match status" value="1"/>
</dbReference>
<dbReference type="PROSITE" id="PS50112">
    <property type="entry name" value="PAS"/>
    <property type="match status" value="3"/>
</dbReference>
<feature type="transmembrane region" description="Helical" evidence="7">
    <location>
        <begin position="47"/>
        <end position="66"/>
    </location>
</feature>
<dbReference type="SMART" id="SM00388">
    <property type="entry name" value="HisKA"/>
    <property type="match status" value="1"/>
</dbReference>
<evidence type="ECO:0000313" key="12">
    <source>
        <dbReference type="Proteomes" id="UP000231409"/>
    </source>
</evidence>
<evidence type="ECO:0000256" key="1">
    <source>
        <dbReference type="ARBA" id="ARBA00000085"/>
    </source>
</evidence>
<dbReference type="InterPro" id="IPR035965">
    <property type="entry name" value="PAS-like_dom_sf"/>
</dbReference>
<evidence type="ECO:0000259" key="10">
    <source>
        <dbReference type="PROSITE" id="PS50113"/>
    </source>
</evidence>
<keyword evidence="12" id="KW-1185">Reference proteome</keyword>
<name>A0A2G1ULN2_9GAMM</name>
<dbReference type="GO" id="GO:0005886">
    <property type="term" value="C:plasma membrane"/>
    <property type="evidence" value="ECO:0007669"/>
    <property type="project" value="UniProtKB-ARBA"/>
</dbReference>
<keyword evidence="7" id="KW-0812">Transmembrane</keyword>
<accession>A0A2G1ULN2</accession>
<dbReference type="AlphaFoldDB" id="A0A2G1ULN2"/>
<keyword evidence="7" id="KW-1133">Transmembrane helix</keyword>
<keyword evidence="4" id="KW-0808">Transferase</keyword>
<dbReference type="RefSeq" id="WP_099614455.1">
    <property type="nucleotide sequence ID" value="NZ_KZ319370.1"/>
</dbReference>
<dbReference type="PROSITE" id="PS50113">
    <property type="entry name" value="PAC"/>
    <property type="match status" value="1"/>
</dbReference>
<feature type="region of interest" description="Disordered" evidence="6">
    <location>
        <begin position="407"/>
        <end position="427"/>
    </location>
</feature>
<keyword evidence="7" id="KW-0472">Membrane</keyword>
<feature type="domain" description="PAS" evidence="9">
    <location>
        <begin position="513"/>
        <end position="583"/>
    </location>
</feature>
<feature type="domain" description="PAS" evidence="9">
    <location>
        <begin position="650"/>
        <end position="703"/>
    </location>
</feature>
<dbReference type="PANTHER" id="PTHR43304">
    <property type="entry name" value="PHYTOCHROME-LIKE PROTEIN CPH1"/>
    <property type="match status" value="1"/>
</dbReference>
<dbReference type="CDD" id="cd00130">
    <property type="entry name" value="PAS"/>
    <property type="match status" value="4"/>
</dbReference>
<evidence type="ECO:0000313" key="11">
    <source>
        <dbReference type="EMBL" id="PHQ15330.1"/>
    </source>
</evidence>
<feature type="domain" description="Histidine kinase" evidence="8">
    <location>
        <begin position="1015"/>
        <end position="1229"/>
    </location>
</feature>
<dbReference type="EMBL" id="NTFH01000007">
    <property type="protein sequence ID" value="PHQ15330.1"/>
    <property type="molecule type" value="Genomic_DNA"/>
</dbReference>
<evidence type="ECO:0000256" key="4">
    <source>
        <dbReference type="ARBA" id="ARBA00022679"/>
    </source>
</evidence>
<dbReference type="SMART" id="SM00387">
    <property type="entry name" value="HATPase_c"/>
    <property type="match status" value="1"/>
</dbReference>
<sequence length="1232" mass="138053">MVNPRNLAGLLFCLGLTLATTFAAVGLLILYDFASHGADSAGRVTLRPGGGLLSLLVSATLLGCLFRHFAAAIVAAIMLAATALLCLAASLPVGATEFLTWLRPYLGSPALAVVALVFAGSVAAVLKLRAGWQLALIGAGLMALAGSLSLLSWWLPSLYAFALGSVPEATVVLSPLIILTGLLLPGLTLLRRHRITTPLRGLVLAGVVGIVVTTTIWHIIRVEHDQGLTSRAELLANQIRVSSETIITDKVALIRRLAYRWQLMNGFPDRDFWEQEVESYLGDFPELQLIGLLDHQHRPVRIHSRDLTSRFWLHQFRQLPATTGWLNHVAELRAPHVSTPLQDDDGNVMALIAVPILTPTGSARMVIAAIDLQQLYRDVLQFGSGGLHTRISWDDTVVFDTLNRPRLSQQQGSPQQDSPQQSPGQQPPAIRSLAMIALSPHHDTRWQVLVYLPAGGTPEETPMLSLLVLFTGLGLSFLLMLSQFFWRESEDRAGHLLALNDSLNFHLEQERNLRTTNERIMEFSKDMLCSISQDGLFTMVSPACRDILGYAPEELIGQPYDILMLEEDRVATAEQIHRLQEAGEMATHGFRNRHRHRDGQVVTLSWTAEWSAEDDALFCVGRDISAELTAEILTRERDQFFSLSPDMFCIVDLNSHFFELNDAFVTELGFGREELIGTSYLDLVITEDRPAVLAAVQSLIEGHSVRDLFIRVQDRAGAEHWLEVSATLSSDDLIYVVARDITAIRQTQQQLAQSEALLKIAETAARIGGWMLDVRTGESTWSDVLFEIHELPIGEAPPLNDGLFYYLPGSLERISAAVERCKTEGIPFDEELQLRTARGRLRWVRAIGHAVCDQQGKIIRLQGGFQDITASREALEQIRRMAERQATIFESITDAFFTLDPSWCFTYVNQRSEELLQRSREDLLGRCIWDEFPAAVGSEFEHHYRHAVASGESVSFEAYYAPLNNWLEISAYPSEEGLAVYYRSIWERKLAEKRLQDTLAELERSNRELQDFAFVASHDLQEPLRKIQAFSDRLLTRSEQFGEQEQDYLRRMQSAANRMQTLIQDLLSYSRVTTRARPFVSCDTNTLLAEVLQDLETAISREQATIETQPLPAVTGDPVQLRQVLQNLLSNAIKFHKKDQKPRILVYAENETPDGWTLVVSDNGIGFDEKYADKLFHPFQRLHQRQDYAGTGIGMAIVKKILDRHDARITVASQPGEGTTFRVRFHQRPGDL</sequence>
<dbReference type="NCBIfam" id="TIGR00229">
    <property type="entry name" value="sensory_box"/>
    <property type="match status" value="2"/>
</dbReference>
<dbReference type="GO" id="GO:0006355">
    <property type="term" value="P:regulation of DNA-templated transcription"/>
    <property type="evidence" value="ECO:0007669"/>
    <property type="project" value="InterPro"/>
</dbReference>
<dbReference type="SUPFAM" id="SSF47384">
    <property type="entry name" value="Homodimeric domain of signal transducing histidine kinase"/>
    <property type="match status" value="1"/>
</dbReference>